<dbReference type="RefSeq" id="WP_219873071.1">
    <property type="nucleotide sequence ID" value="NZ_JAHZIJ010000009.1"/>
</dbReference>
<keyword evidence="4" id="KW-0456">Lyase</keyword>
<keyword evidence="5 6" id="KW-0326">Glycosidase</keyword>
<name>A0ABS7D9H0_9BACL</name>
<reference evidence="6 7" key="1">
    <citation type="submission" date="2021-07" db="EMBL/GenBank/DDBJ databases">
        <title>Paenibacillus radiodurans sp. nov., isolated from the southeastern edge of Tengger Desert.</title>
        <authorList>
            <person name="Zhang G."/>
        </authorList>
    </citation>
    <scope>NUCLEOTIDE SEQUENCE [LARGE SCALE GENOMIC DNA]</scope>
    <source>
        <strain evidence="6 7">DT7-4</strain>
    </source>
</reference>
<evidence type="ECO:0000313" key="7">
    <source>
        <dbReference type="Proteomes" id="UP000812277"/>
    </source>
</evidence>
<dbReference type="SUPFAM" id="SSF110581">
    <property type="entry name" value="Indigoidine synthase A-like"/>
    <property type="match status" value="1"/>
</dbReference>
<evidence type="ECO:0000256" key="4">
    <source>
        <dbReference type="ARBA" id="ARBA00023239"/>
    </source>
</evidence>
<evidence type="ECO:0000256" key="5">
    <source>
        <dbReference type="ARBA" id="ARBA00023295"/>
    </source>
</evidence>
<organism evidence="6 7">
    <name type="scientific">Paenibacillus oenotherae</name>
    <dbReference type="NCBI Taxonomy" id="1435645"/>
    <lineage>
        <taxon>Bacteria</taxon>
        <taxon>Bacillati</taxon>
        <taxon>Bacillota</taxon>
        <taxon>Bacilli</taxon>
        <taxon>Bacillales</taxon>
        <taxon>Paenibacillaceae</taxon>
        <taxon>Paenibacillus</taxon>
    </lineage>
</organism>
<dbReference type="InterPro" id="IPR022830">
    <property type="entry name" value="Indigdn_synthA-like"/>
</dbReference>
<evidence type="ECO:0000256" key="3">
    <source>
        <dbReference type="ARBA" id="ARBA00023211"/>
    </source>
</evidence>
<keyword evidence="7" id="KW-1185">Reference proteome</keyword>
<evidence type="ECO:0000313" key="6">
    <source>
        <dbReference type="EMBL" id="MBW7475823.1"/>
    </source>
</evidence>
<dbReference type="GO" id="GO:0016798">
    <property type="term" value="F:hydrolase activity, acting on glycosyl bonds"/>
    <property type="evidence" value="ECO:0007669"/>
    <property type="project" value="UniProtKB-KW"/>
</dbReference>
<dbReference type="PANTHER" id="PTHR42909:SF1">
    <property type="entry name" value="CARBOHYDRATE KINASE PFKB DOMAIN-CONTAINING PROTEIN"/>
    <property type="match status" value="1"/>
</dbReference>
<sequence length="309" mass="32060">MEFSPRIQAALEQGRAVVAVESTLLTHGLSYPHALDLVLEIEHHIRAGGAEPALVALSEGKLIVGLERAEQERLAKAEGNVKLTTADLGAAMVRGYSGGTTAATTAWAAHKAGIRVALAGGLGGVHRDVGDTWDISGDLTIMGSTPVIMACGGIKTFLDIGKSLEALETLGVPVWSYKNERFPGYFVHDSDYPALRVDNGEEIAAMAAAHWGLGLRTGIVLGASIPHASAFDKDEIEAVIKRALDGAKGFSGGKGVTPHIIRAIESFTEGRSAAANRALIVEAACAAAETAAALARQAASCARSGNMQC</sequence>
<keyword evidence="2" id="KW-0378">Hydrolase</keyword>
<protein>
    <submittedName>
        <fullName evidence="6">Pseudouridine-5'-phosphate glycosidase</fullName>
    </submittedName>
</protein>
<keyword evidence="1" id="KW-0479">Metal-binding</keyword>
<gene>
    <name evidence="6" type="ORF">K0T92_13795</name>
</gene>
<dbReference type="Pfam" id="PF04227">
    <property type="entry name" value="Indigoidine_A"/>
    <property type="match status" value="1"/>
</dbReference>
<dbReference type="Gene3D" id="3.40.1790.10">
    <property type="entry name" value="Indigoidine synthase domain"/>
    <property type="match status" value="1"/>
</dbReference>
<keyword evidence="3" id="KW-0464">Manganese</keyword>
<evidence type="ECO:0000256" key="2">
    <source>
        <dbReference type="ARBA" id="ARBA00022801"/>
    </source>
</evidence>
<comment type="caution">
    <text evidence="6">The sequence shown here is derived from an EMBL/GenBank/DDBJ whole genome shotgun (WGS) entry which is preliminary data.</text>
</comment>
<proteinExistence type="predicted"/>
<dbReference type="EMBL" id="JAHZIJ010000009">
    <property type="protein sequence ID" value="MBW7475823.1"/>
    <property type="molecule type" value="Genomic_DNA"/>
</dbReference>
<dbReference type="PANTHER" id="PTHR42909">
    <property type="entry name" value="ZGC:136858"/>
    <property type="match status" value="1"/>
</dbReference>
<evidence type="ECO:0000256" key="1">
    <source>
        <dbReference type="ARBA" id="ARBA00022723"/>
    </source>
</evidence>
<accession>A0ABS7D9H0</accession>
<dbReference type="InterPro" id="IPR007342">
    <property type="entry name" value="PsuG"/>
</dbReference>
<dbReference type="Proteomes" id="UP000812277">
    <property type="component" value="Unassembled WGS sequence"/>
</dbReference>